<comment type="catalytic activity">
    <reaction evidence="15 17">
        <text>L-threonyl-[protein] + ATP = O-phospho-L-threonyl-[protein] + ADP + H(+)</text>
        <dbReference type="Rhea" id="RHEA:46608"/>
        <dbReference type="Rhea" id="RHEA-COMP:11060"/>
        <dbReference type="Rhea" id="RHEA-COMP:11605"/>
        <dbReference type="ChEBI" id="CHEBI:15378"/>
        <dbReference type="ChEBI" id="CHEBI:30013"/>
        <dbReference type="ChEBI" id="CHEBI:30616"/>
        <dbReference type="ChEBI" id="CHEBI:61977"/>
        <dbReference type="ChEBI" id="CHEBI:456216"/>
        <dbReference type="EC" id="2.7.11.1"/>
    </reaction>
</comment>
<dbReference type="GO" id="GO:0004674">
    <property type="term" value="F:protein serine/threonine kinase activity"/>
    <property type="evidence" value="ECO:0007669"/>
    <property type="project" value="UniProtKB-KW"/>
</dbReference>
<reference evidence="24 25" key="1">
    <citation type="journal article" date="2009" name="Nature">
        <title>The Sorghum bicolor genome and the diversification of grasses.</title>
        <authorList>
            <person name="Paterson A.H."/>
            <person name="Bowers J.E."/>
            <person name="Bruggmann R."/>
            <person name="Dubchak I."/>
            <person name="Grimwood J."/>
            <person name="Gundlach H."/>
            <person name="Haberer G."/>
            <person name="Hellsten U."/>
            <person name="Mitros T."/>
            <person name="Poliakov A."/>
            <person name="Schmutz J."/>
            <person name="Spannagl M."/>
            <person name="Tang H."/>
            <person name="Wang X."/>
            <person name="Wicker T."/>
            <person name="Bharti A.K."/>
            <person name="Chapman J."/>
            <person name="Feltus F.A."/>
            <person name="Gowik U."/>
            <person name="Grigoriev I.V."/>
            <person name="Lyons E."/>
            <person name="Maher C.A."/>
            <person name="Martis M."/>
            <person name="Narechania A."/>
            <person name="Otillar R.P."/>
            <person name="Penning B.W."/>
            <person name="Salamov A.A."/>
            <person name="Wang Y."/>
            <person name="Zhang L."/>
            <person name="Carpita N.C."/>
            <person name="Freeling M."/>
            <person name="Gingle A.R."/>
            <person name="Hash C.T."/>
            <person name="Keller B."/>
            <person name="Klein P."/>
            <person name="Kresovich S."/>
            <person name="McCann M.C."/>
            <person name="Ming R."/>
            <person name="Peterson D.G."/>
            <person name="Mehboob-ur-Rahman"/>
            <person name="Ware D."/>
            <person name="Westhoff P."/>
            <person name="Mayer K.F."/>
            <person name="Messing J."/>
            <person name="Rokhsar D.S."/>
        </authorList>
    </citation>
    <scope>NUCLEOTIDE SEQUENCE [LARGE SCALE GENOMIC DNA]</scope>
    <source>
        <strain evidence="25">cv. BTx623</strain>
    </source>
</reference>
<dbReference type="Gene3D" id="1.10.510.10">
    <property type="entry name" value="Transferase(Phosphotransferase) domain 1"/>
    <property type="match status" value="1"/>
</dbReference>
<dbReference type="SUPFAM" id="SSF51110">
    <property type="entry name" value="alpha-D-mannose-specific plant lectins"/>
    <property type="match status" value="1"/>
</dbReference>
<evidence type="ECO:0000256" key="8">
    <source>
        <dbReference type="ARBA" id="ARBA00022777"/>
    </source>
</evidence>
<keyword evidence="11 19" id="KW-0472">Membrane</keyword>
<dbReference type="InterPro" id="IPR001480">
    <property type="entry name" value="Bulb-type_lectin_dom"/>
</dbReference>
<keyword evidence="25" id="KW-1185">Reference proteome</keyword>
<evidence type="ECO:0000313" key="24">
    <source>
        <dbReference type="EMBL" id="KXG21122.1"/>
    </source>
</evidence>
<comment type="catalytic activity">
    <reaction evidence="16 17">
        <text>L-seryl-[protein] + ATP = O-phospho-L-seryl-[protein] + ADP + H(+)</text>
        <dbReference type="Rhea" id="RHEA:17989"/>
        <dbReference type="Rhea" id="RHEA-COMP:9863"/>
        <dbReference type="Rhea" id="RHEA-COMP:11604"/>
        <dbReference type="ChEBI" id="CHEBI:15378"/>
        <dbReference type="ChEBI" id="CHEBI:29999"/>
        <dbReference type="ChEBI" id="CHEBI:30616"/>
        <dbReference type="ChEBI" id="CHEBI:83421"/>
        <dbReference type="ChEBI" id="CHEBI:456216"/>
        <dbReference type="EC" id="2.7.11.1"/>
    </reaction>
</comment>
<evidence type="ECO:0000256" key="3">
    <source>
        <dbReference type="ARBA" id="ARBA00022536"/>
    </source>
</evidence>
<dbReference type="Gene3D" id="3.30.200.20">
    <property type="entry name" value="Phosphorylase Kinase, domain 1"/>
    <property type="match status" value="1"/>
</dbReference>
<dbReference type="PROSITE" id="PS50948">
    <property type="entry name" value="PAN"/>
    <property type="match status" value="1"/>
</dbReference>
<evidence type="ECO:0000313" key="25">
    <source>
        <dbReference type="Proteomes" id="UP000000768"/>
    </source>
</evidence>
<dbReference type="CDD" id="cd00028">
    <property type="entry name" value="B_lectin"/>
    <property type="match status" value="1"/>
</dbReference>
<keyword evidence="3" id="KW-0245">EGF-like domain</keyword>
<keyword evidence="7 17" id="KW-0547">Nucleotide-binding</keyword>
<dbReference type="SMART" id="SM00108">
    <property type="entry name" value="B_lectin"/>
    <property type="match status" value="1"/>
</dbReference>
<dbReference type="Gene3D" id="2.90.10.10">
    <property type="entry name" value="Bulb-type lectin domain"/>
    <property type="match status" value="1"/>
</dbReference>
<dbReference type="eggNOG" id="ENOG502QUMK">
    <property type="taxonomic scope" value="Eukaryota"/>
</dbReference>
<dbReference type="Pfam" id="PF01453">
    <property type="entry name" value="B_lectin"/>
    <property type="match status" value="1"/>
</dbReference>
<evidence type="ECO:0000256" key="13">
    <source>
        <dbReference type="ARBA" id="ARBA00023170"/>
    </source>
</evidence>
<dbReference type="Gramene" id="KXG21122">
    <property type="protein sequence ID" value="KXG21122"/>
    <property type="gene ID" value="SORBI_3009G018200"/>
</dbReference>
<dbReference type="EMBL" id="CM000768">
    <property type="protein sequence ID" value="KXG21122.1"/>
    <property type="molecule type" value="Genomic_DNA"/>
</dbReference>
<evidence type="ECO:0000256" key="14">
    <source>
        <dbReference type="ARBA" id="ARBA00023180"/>
    </source>
</evidence>
<evidence type="ECO:0000256" key="7">
    <source>
        <dbReference type="ARBA" id="ARBA00022741"/>
    </source>
</evidence>
<evidence type="ECO:0000256" key="16">
    <source>
        <dbReference type="ARBA" id="ARBA00048679"/>
    </source>
</evidence>
<evidence type="ECO:0000256" key="15">
    <source>
        <dbReference type="ARBA" id="ARBA00047899"/>
    </source>
</evidence>
<dbReference type="SUPFAM" id="SSF56112">
    <property type="entry name" value="Protein kinase-like (PK-like)"/>
    <property type="match status" value="1"/>
</dbReference>
<evidence type="ECO:0000259" key="21">
    <source>
        <dbReference type="PROSITE" id="PS50011"/>
    </source>
</evidence>
<dbReference type="PROSITE" id="PS50011">
    <property type="entry name" value="PROTEIN_KINASE_DOM"/>
    <property type="match status" value="1"/>
</dbReference>
<dbReference type="PROSITE" id="PS00108">
    <property type="entry name" value="PROTEIN_KINASE_ST"/>
    <property type="match status" value="1"/>
</dbReference>
<dbReference type="InterPro" id="IPR011009">
    <property type="entry name" value="Kinase-like_dom_sf"/>
</dbReference>
<gene>
    <name evidence="24" type="ORF">SORBI_3009G018200</name>
</gene>
<evidence type="ECO:0000256" key="10">
    <source>
        <dbReference type="ARBA" id="ARBA00022989"/>
    </source>
</evidence>
<evidence type="ECO:0000256" key="9">
    <source>
        <dbReference type="ARBA" id="ARBA00022840"/>
    </source>
</evidence>
<feature type="chain" id="PRO_5008588733" description="Receptor-like serine/threonine-protein kinase" evidence="20">
    <location>
        <begin position="30"/>
        <end position="853"/>
    </location>
</feature>
<evidence type="ECO:0000256" key="5">
    <source>
        <dbReference type="ARBA" id="ARBA00022692"/>
    </source>
</evidence>
<evidence type="ECO:0000256" key="6">
    <source>
        <dbReference type="ARBA" id="ARBA00022729"/>
    </source>
</evidence>
<evidence type="ECO:0000256" key="11">
    <source>
        <dbReference type="ARBA" id="ARBA00023136"/>
    </source>
</evidence>
<dbReference type="GO" id="GO:0106310">
    <property type="term" value="F:protein serine kinase activity"/>
    <property type="evidence" value="ECO:0007669"/>
    <property type="project" value="RHEA"/>
</dbReference>
<dbReference type="Pfam" id="PF00954">
    <property type="entry name" value="S_locus_glycop"/>
    <property type="match status" value="1"/>
</dbReference>
<dbReference type="Pfam" id="PF00069">
    <property type="entry name" value="Pkinase"/>
    <property type="match status" value="1"/>
</dbReference>
<evidence type="ECO:0000256" key="1">
    <source>
        <dbReference type="ARBA" id="ARBA00004479"/>
    </source>
</evidence>
<evidence type="ECO:0000256" key="4">
    <source>
        <dbReference type="ARBA" id="ARBA00022679"/>
    </source>
</evidence>
<dbReference type="OMA" id="STHTIVN"/>
<keyword evidence="8 17" id="KW-0418">Kinase</keyword>
<dbReference type="OrthoDB" id="614505at2759"/>
<evidence type="ECO:0000256" key="17">
    <source>
        <dbReference type="PIRNR" id="PIRNR000641"/>
    </source>
</evidence>
<dbReference type="GO" id="GO:0016020">
    <property type="term" value="C:membrane"/>
    <property type="evidence" value="ECO:0007669"/>
    <property type="project" value="UniProtKB-SubCell"/>
</dbReference>
<dbReference type="PIRSF" id="PIRSF000641">
    <property type="entry name" value="SRK"/>
    <property type="match status" value="1"/>
</dbReference>
<evidence type="ECO:0000259" key="23">
    <source>
        <dbReference type="PROSITE" id="PS50948"/>
    </source>
</evidence>
<protein>
    <recommendedName>
        <fullName evidence="17">Receptor-like serine/threonine-protein kinase</fullName>
        <ecNumber evidence="17">2.7.11.1</ecNumber>
    </recommendedName>
</protein>
<evidence type="ECO:0000256" key="2">
    <source>
        <dbReference type="ARBA" id="ARBA00022527"/>
    </source>
</evidence>
<dbReference type="PANTHER" id="PTHR47974:SF19">
    <property type="entry name" value="RECEPTOR-LIKE SERINE_THREONINE-PROTEIN KINASE"/>
    <property type="match status" value="1"/>
</dbReference>
<dbReference type="GO" id="GO:0005524">
    <property type="term" value="F:ATP binding"/>
    <property type="evidence" value="ECO:0007669"/>
    <property type="project" value="UniProtKB-UniRule"/>
</dbReference>
<dbReference type="InParanoid" id="A0A1B6P674"/>
<dbReference type="Proteomes" id="UP000000768">
    <property type="component" value="Chromosome 9"/>
</dbReference>
<dbReference type="CDD" id="cd14066">
    <property type="entry name" value="STKc_IRAK"/>
    <property type="match status" value="1"/>
</dbReference>
<dbReference type="InterPro" id="IPR017441">
    <property type="entry name" value="Protein_kinase_ATP_BS"/>
</dbReference>
<dbReference type="GO" id="GO:0051707">
    <property type="term" value="P:response to other organism"/>
    <property type="evidence" value="ECO:0007669"/>
    <property type="project" value="UniProtKB-ARBA"/>
</dbReference>
<name>A0A1B6P674_SORBI</name>
<sequence>MADLMAPLYMLICGLLLSISLHTLPAAMANNGDTLSVGQALVVGDKLISRNGKFAFGFFQFQPASGTTTIVSKSTLSSLGWYLGIWFNKIPVFTPVWIANRDKPITYPELRLTRLKISWDGNLMITILNNNASTAESIIWSTSHFVNRSTAEISTNTTPNATAAVLMDNGNLALIAAGCSSPNGTSLWQSFDYPTDVGLPGSKLGRNKVTGLNRRFISKKNLIDPGLGSYILELDTNGVLSHRRRKPPFVVYLSWSSGKLAYTLVKTLIGLLDSDARTKGLLLPSYVNNHEEEYFTYESLDEASSTFVSIDVSGQIKLNIWSQGKQSWQTVYAQPADPCSLPDVCGSFTVCDGNSSPLFCSCMESFSPNSPHDWEAGDPTRGCVRSIPLECTASNNKNMSSSSSDDMFHTIARVTYPRYPQSIQDAMTQRECAEACLGNCSCTAYSYNNNKCSVWYGELLGVNQNDGVDNFSDQVLYLRLPARDSQDLTRNNKRKPSIVTVASIASCGFIVFMMFLSLLVIWSNKFKWCGMLPLHGNQGSGGGVIAFRYSSLVHATKNFSERLGGGGFGSVFKGLLGDQTMIAVKKLDGARQGEKQFRAEVSSIGLIQHINLVKLIGFCCEGDKRLLVYEHMSKGSLDTHLFKSNASVINWSTRHKIAIGVARGLCYLHQSCRECIIHCDIKPENILLDASFVPKIADFGMAAIVGRDFSRVLTTFRGTAGYLAPEWLSGVAITPKVDIYSFGMVLLEIISGRRNSPEVYSSNSCHVAYFPVQAISKLHAGDIQSLVDPRLQGDLDLEEVERVFKVAFWCIQDNELDRPTMGEIVRALEGLQGLDMPPVPRLLAAITEPSRAA</sequence>
<feature type="signal peptide" evidence="20">
    <location>
        <begin position="1"/>
        <end position="29"/>
    </location>
</feature>
<evidence type="ECO:0000256" key="18">
    <source>
        <dbReference type="PROSITE-ProRule" id="PRU10141"/>
    </source>
</evidence>
<comment type="subcellular location">
    <subcellularLocation>
        <location evidence="1">Membrane</location>
        <topology evidence="1">Single-pass type I membrane protein</topology>
    </subcellularLocation>
</comment>
<dbReference type="InterPro" id="IPR003609">
    <property type="entry name" value="Pan_app"/>
</dbReference>
<proteinExistence type="inferred from homology"/>
<feature type="transmembrane region" description="Helical" evidence="19">
    <location>
        <begin position="498"/>
        <end position="522"/>
    </location>
</feature>
<keyword evidence="2 17" id="KW-0723">Serine/threonine-protein kinase</keyword>
<keyword evidence="10 19" id="KW-1133">Transmembrane helix</keyword>
<comment type="similarity">
    <text evidence="17">Belongs to the protein kinase superfamily. Ser/Thr protein kinase family.</text>
</comment>
<keyword evidence="6 20" id="KW-0732">Signal</keyword>
<keyword evidence="13" id="KW-0675">Receptor</keyword>
<dbReference type="InterPro" id="IPR024171">
    <property type="entry name" value="SRK-like_kinase"/>
</dbReference>
<organism evidence="24 25">
    <name type="scientific">Sorghum bicolor</name>
    <name type="common">Sorghum</name>
    <name type="synonym">Sorghum vulgare</name>
    <dbReference type="NCBI Taxonomy" id="4558"/>
    <lineage>
        <taxon>Eukaryota</taxon>
        <taxon>Viridiplantae</taxon>
        <taxon>Streptophyta</taxon>
        <taxon>Embryophyta</taxon>
        <taxon>Tracheophyta</taxon>
        <taxon>Spermatophyta</taxon>
        <taxon>Magnoliopsida</taxon>
        <taxon>Liliopsida</taxon>
        <taxon>Poales</taxon>
        <taxon>Poaceae</taxon>
        <taxon>PACMAD clade</taxon>
        <taxon>Panicoideae</taxon>
        <taxon>Andropogonodae</taxon>
        <taxon>Andropogoneae</taxon>
        <taxon>Sorghinae</taxon>
        <taxon>Sorghum</taxon>
    </lineage>
</organism>
<feature type="domain" description="Apple" evidence="23">
    <location>
        <begin position="391"/>
        <end position="475"/>
    </location>
</feature>
<dbReference type="FunFam" id="3.30.200.20:FF:000250">
    <property type="entry name" value="Serine/threonine-protein kinase"/>
    <property type="match status" value="1"/>
</dbReference>
<dbReference type="PROSITE" id="PS50927">
    <property type="entry name" value="BULB_LECTIN"/>
    <property type="match status" value="1"/>
</dbReference>
<dbReference type="GO" id="GO:0048544">
    <property type="term" value="P:recognition of pollen"/>
    <property type="evidence" value="ECO:0007669"/>
    <property type="project" value="InterPro"/>
</dbReference>
<dbReference type="FunFam" id="1.10.510.10:FF:000227">
    <property type="entry name" value="Serine/threonine-protein kinase"/>
    <property type="match status" value="1"/>
</dbReference>
<keyword evidence="4 17" id="KW-0808">Transferase</keyword>
<keyword evidence="9 17" id="KW-0067">ATP-binding</keyword>
<evidence type="ECO:0000256" key="20">
    <source>
        <dbReference type="SAM" id="SignalP"/>
    </source>
</evidence>
<dbReference type="PROSITE" id="PS00107">
    <property type="entry name" value="PROTEIN_KINASE_ATP"/>
    <property type="match status" value="1"/>
</dbReference>
<keyword evidence="5 19" id="KW-0812">Transmembrane</keyword>
<feature type="domain" description="Protein kinase" evidence="21">
    <location>
        <begin position="557"/>
        <end position="831"/>
    </location>
</feature>
<dbReference type="InterPro" id="IPR000858">
    <property type="entry name" value="S_locus_glycoprot_dom"/>
</dbReference>
<dbReference type="SMART" id="SM00220">
    <property type="entry name" value="S_TKc"/>
    <property type="match status" value="1"/>
</dbReference>
<keyword evidence="12" id="KW-1015">Disulfide bond</keyword>
<evidence type="ECO:0000256" key="12">
    <source>
        <dbReference type="ARBA" id="ARBA00023157"/>
    </source>
</evidence>
<accession>A0A1B6P674</accession>
<dbReference type="PANTHER" id="PTHR47974">
    <property type="entry name" value="OS07G0415500 PROTEIN"/>
    <property type="match status" value="1"/>
</dbReference>
<keyword evidence="14" id="KW-0325">Glycoprotein</keyword>
<evidence type="ECO:0000256" key="19">
    <source>
        <dbReference type="SAM" id="Phobius"/>
    </source>
</evidence>
<dbReference type="InterPro" id="IPR008271">
    <property type="entry name" value="Ser/Thr_kinase_AS"/>
</dbReference>
<dbReference type="EC" id="2.7.11.1" evidence="17"/>
<feature type="binding site" evidence="18">
    <location>
        <position position="586"/>
    </location>
    <ligand>
        <name>ATP</name>
        <dbReference type="ChEBI" id="CHEBI:30616"/>
    </ligand>
</feature>
<reference evidence="25" key="2">
    <citation type="journal article" date="2018" name="Plant J.">
        <title>The Sorghum bicolor reference genome: improved assembly, gene annotations, a transcriptome atlas, and signatures of genome organization.</title>
        <authorList>
            <person name="McCormick R.F."/>
            <person name="Truong S.K."/>
            <person name="Sreedasyam A."/>
            <person name="Jenkins J."/>
            <person name="Shu S."/>
            <person name="Sims D."/>
            <person name="Kennedy M."/>
            <person name="Amirebrahimi M."/>
            <person name="Weers B.D."/>
            <person name="McKinley B."/>
            <person name="Mattison A."/>
            <person name="Morishige D.T."/>
            <person name="Grimwood J."/>
            <person name="Schmutz J."/>
            <person name="Mullet J.E."/>
        </authorList>
    </citation>
    <scope>NUCLEOTIDE SEQUENCE [LARGE SCALE GENOMIC DNA]</scope>
    <source>
        <strain evidence="25">cv. BTx623</strain>
    </source>
</reference>
<dbReference type="Pfam" id="PF08276">
    <property type="entry name" value="PAN_2"/>
    <property type="match status" value="1"/>
</dbReference>
<dbReference type="InterPro" id="IPR036426">
    <property type="entry name" value="Bulb-type_lectin_dom_sf"/>
</dbReference>
<evidence type="ECO:0000259" key="22">
    <source>
        <dbReference type="PROSITE" id="PS50927"/>
    </source>
</evidence>
<dbReference type="InterPro" id="IPR000719">
    <property type="entry name" value="Prot_kinase_dom"/>
</dbReference>
<feature type="domain" description="Bulb-type lectin" evidence="22">
    <location>
        <begin position="32"/>
        <end position="187"/>
    </location>
</feature>
<dbReference type="CDD" id="cd01098">
    <property type="entry name" value="PAN_AP_plant"/>
    <property type="match status" value="1"/>
</dbReference>
<dbReference type="SMART" id="SM00473">
    <property type="entry name" value="PAN_AP"/>
    <property type="match status" value="1"/>
</dbReference>
<dbReference type="AlphaFoldDB" id="A0A1B6P674"/>